<keyword evidence="2" id="KW-0472">Membrane</keyword>
<accession>A0AAX4KV93</accession>
<evidence type="ECO:0000313" key="4">
    <source>
        <dbReference type="Proteomes" id="UP001358614"/>
    </source>
</evidence>
<dbReference type="GeneID" id="91106400"/>
<sequence>MSSLWIADSSPLFFYSPAEAYFAGQNLNSWIGNQGPYQRSGELNVTGESSTYHSSFGKSAVVLPSIYATSFTPVFSASSTYNVTIQIGSWDPEPWSSGRSFNFTDGEFEPQTFTLTFDCQSQPQEECGEVDFLGAWVETRFSPDDSQIDSVSMDDTSPLTTYEGFAPIDQNNKIVNIDSTVDYQQTLSMTSTHGAKATINFTGASIFLYGVTCPSCGIFTITLDSSSTSATLDSFNNATIHDSLLFFTTNLDTASTHTLVLEAQGGVVLDKFEVRGPKGGVGFIGNDNGTPTTLNSSSSSTPTSGNTTTSNSNNNDSPLNNGNIPSSQSGTPNAGVIIGAILGSIAGLAFLYFLCRKVSPKFKKKDTKKLNPWDEANLLQNMKNEEVHVTTAANQRYVYPGLIAHSDLKK</sequence>
<dbReference type="AlphaFoldDB" id="A0AAX4KV93"/>
<keyword evidence="2" id="KW-1133">Transmembrane helix</keyword>
<organism evidence="3 4">
    <name type="scientific">Kwoniella europaea PYCC6329</name>
    <dbReference type="NCBI Taxonomy" id="1423913"/>
    <lineage>
        <taxon>Eukaryota</taxon>
        <taxon>Fungi</taxon>
        <taxon>Dikarya</taxon>
        <taxon>Basidiomycota</taxon>
        <taxon>Agaricomycotina</taxon>
        <taxon>Tremellomycetes</taxon>
        <taxon>Tremellales</taxon>
        <taxon>Cryptococcaceae</taxon>
        <taxon>Kwoniella</taxon>
    </lineage>
</organism>
<dbReference type="EMBL" id="CP144090">
    <property type="protein sequence ID" value="WWD09475.1"/>
    <property type="molecule type" value="Genomic_DNA"/>
</dbReference>
<gene>
    <name evidence="3" type="ORF">V865_007599</name>
</gene>
<feature type="compositionally biased region" description="Low complexity" evidence="1">
    <location>
        <begin position="288"/>
        <end position="323"/>
    </location>
</feature>
<evidence type="ECO:0008006" key="5">
    <source>
        <dbReference type="Google" id="ProtNLM"/>
    </source>
</evidence>
<dbReference type="Proteomes" id="UP001358614">
    <property type="component" value="Chromosome 2"/>
</dbReference>
<dbReference type="Gene3D" id="2.60.120.260">
    <property type="entry name" value="Galactose-binding domain-like"/>
    <property type="match status" value="1"/>
</dbReference>
<evidence type="ECO:0000313" key="3">
    <source>
        <dbReference type="EMBL" id="WWD09475.1"/>
    </source>
</evidence>
<feature type="transmembrane region" description="Helical" evidence="2">
    <location>
        <begin position="334"/>
        <end position="355"/>
    </location>
</feature>
<evidence type="ECO:0000256" key="1">
    <source>
        <dbReference type="SAM" id="MobiDB-lite"/>
    </source>
</evidence>
<dbReference type="RefSeq" id="XP_066087442.1">
    <property type="nucleotide sequence ID" value="XM_066231345.1"/>
</dbReference>
<keyword evidence="2" id="KW-0812">Transmembrane</keyword>
<evidence type="ECO:0000256" key="2">
    <source>
        <dbReference type="SAM" id="Phobius"/>
    </source>
</evidence>
<proteinExistence type="predicted"/>
<name>A0AAX4KV93_9TREE</name>
<dbReference type="KEGG" id="ker:91106400"/>
<protein>
    <recommendedName>
        <fullName evidence="5">Mid2 domain-containing protein</fullName>
    </recommendedName>
</protein>
<reference evidence="3 4" key="1">
    <citation type="submission" date="2024-01" db="EMBL/GenBank/DDBJ databases">
        <title>Comparative genomics of Cryptococcus and Kwoniella reveals pathogenesis evolution and contrasting modes of karyotype evolution via chromosome fusion or intercentromeric recombination.</title>
        <authorList>
            <person name="Coelho M.A."/>
            <person name="David-Palma M."/>
            <person name="Shea T."/>
            <person name="Bowers K."/>
            <person name="McGinley-Smith S."/>
            <person name="Mohammad A.W."/>
            <person name="Gnirke A."/>
            <person name="Yurkov A.M."/>
            <person name="Nowrousian M."/>
            <person name="Sun S."/>
            <person name="Cuomo C.A."/>
            <person name="Heitman J."/>
        </authorList>
    </citation>
    <scope>NUCLEOTIDE SEQUENCE [LARGE SCALE GENOMIC DNA]</scope>
    <source>
        <strain evidence="3 4">PYCC6329</strain>
    </source>
</reference>
<feature type="region of interest" description="Disordered" evidence="1">
    <location>
        <begin position="280"/>
        <end position="328"/>
    </location>
</feature>
<keyword evidence="4" id="KW-1185">Reference proteome</keyword>